<name>A0ABQ0R0L0_9FIRM</name>
<dbReference type="Proteomes" id="UP000702954">
    <property type="component" value="Unassembled WGS sequence"/>
</dbReference>
<comment type="caution">
    <text evidence="1">The sequence shown here is derived from an EMBL/GenBank/DDBJ whole genome shotgun (WGS) entry which is preliminary data.</text>
</comment>
<reference evidence="1 2" key="1">
    <citation type="journal article" date="2018" name="Int. J. Syst. Evol. Microbiol.">
        <title>Draft Genome Sequence of Faecalimonas umbilicata JCM 30896T, an Acetate-Producing Bacterium Isolated from Human Feces.</title>
        <authorList>
            <person name="Sakamoto M."/>
            <person name="Ikeyama N."/>
            <person name="Yuki M."/>
            <person name="Ohkuma M."/>
        </authorList>
    </citation>
    <scope>NUCLEOTIDE SEQUENCE [LARGE SCALE GENOMIC DNA]</scope>
    <source>
        <strain evidence="1 2">EGH7</strain>
    </source>
</reference>
<sequence>MTETEVLFFARIIGENKIEALSCTEQGDEHENYNYYCWKIKGKIFERCNRRVYKAAEQIMQIGDHRSG</sequence>
<gene>
    <name evidence="1" type="ORF">FAEUMB_27700</name>
</gene>
<keyword evidence="2" id="KW-1185">Reference proteome</keyword>
<organism evidence="1 2">
    <name type="scientific">Faecalimonas umbilicata</name>
    <dbReference type="NCBI Taxonomy" id="1912855"/>
    <lineage>
        <taxon>Bacteria</taxon>
        <taxon>Bacillati</taxon>
        <taxon>Bacillota</taxon>
        <taxon>Clostridia</taxon>
        <taxon>Lachnospirales</taxon>
        <taxon>Lachnospiraceae</taxon>
        <taxon>Faecalimonas</taxon>
    </lineage>
</organism>
<evidence type="ECO:0000313" key="1">
    <source>
        <dbReference type="EMBL" id="GBU06229.1"/>
    </source>
</evidence>
<protein>
    <submittedName>
        <fullName evidence="1">Uncharacterized protein</fullName>
    </submittedName>
</protein>
<accession>A0ABQ0R0L0</accession>
<dbReference type="EMBL" id="BHEO01000008">
    <property type="protein sequence ID" value="GBU06229.1"/>
    <property type="molecule type" value="Genomic_DNA"/>
</dbReference>
<proteinExistence type="predicted"/>
<evidence type="ECO:0000313" key="2">
    <source>
        <dbReference type="Proteomes" id="UP000702954"/>
    </source>
</evidence>